<dbReference type="OMA" id="IVGCIGQ"/>
<reference evidence="8" key="2">
    <citation type="submission" date="2025-08" db="UniProtKB">
        <authorList>
            <consortium name="Ensembl"/>
        </authorList>
    </citation>
    <scope>IDENTIFICATION</scope>
</reference>
<dbReference type="PANTHER" id="PTHR11958:SF63">
    <property type="entry name" value="AMINO ACID TRANSPORTER"/>
    <property type="match status" value="1"/>
</dbReference>
<keyword evidence="9" id="KW-1185">Reference proteome</keyword>
<evidence type="ECO:0000313" key="8">
    <source>
        <dbReference type="Ensembl" id="ENSAOCP00000021501.2"/>
    </source>
</evidence>
<evidence type="ECO:0000256" key="4">
    <source>
        <dbReference type="ARBA" id="ARBA00022989"/>
    </source>
</evidence>
<keyword evidence="2 6" id="KW-0813">Transport</keyword>
<dbReference type="InterPro" id="IPR050746">
    <property type="entry name" value="DAACS"/>
</dbReference>
<dbReference type="SUPFAM" id="SSF118215">
    <property type="entry name" value="Proton glutamate symport protein"/>
    <property type="match status" value="1"/>
</dbReference>
<dbReference type="STRING" id="80972.ENSAOCP00000021501"/>
<feature type="transmembrane region" description="Helical" evidence="6">
    <location>
        <begin position="281"/>
        <end position="306"/>
    </location>
</feature>
<sequence length="504" mass="55330">MEERRGIQFQIVSRFNWSKCRAFILENIFMISSVTGFLMGIVIALIINAIGTPTDLQKDLIFFPAEVLLNMLQVITVPLIVTSVIIGVAGLSVNKLSKIAARAVIFFCLTTLLSVTLGLILVLMMKPGVSQDSQENVEEEDEMIISYTTQALMDLIRNFVPKNLVQACFQQFKTTVQEERAAPKFDPNTTMNATTTTMVLVRGYVMDTNALGLIVCSFAIGVSLHHLGNDGKLLLDMIVIINNITRNVVTWILCYLPVGVMFMIMRNVLEVYDWQTASKLIKFMIVVIIGQLIHGLIFLPGIYFLMTRRNPWIVMKGVAPALMTALFISSSSATMPITMRCCARRLKIDRRITRFMMPIGTSTNMDGTALYEVVAAVFIANLHNIYLDVGQLITVGVMAGISSLGAAAIPATGAATTLFVLNSIGLPVKKASILLAVEWLLDRINTVNNVWSDSVGVALVYHLSTAELAEMTEQNDASVADSDAQLESCPSEEADEFTDASSCI</sequence>
<dbReference type="GO" id="GO:0005886">
    <property type="term" value="C:plasma membrane"/>
    <property type="evidence" value="ECO:0007669"/>
    <property type="project" value="TreeGrafter"/>
</dbReference>
<feature type="transmembrane region" description="Helical" evidence="6">
    <location>
        <begin position="210"/>
        <end position="228"/>
    </location>
</feature>
<feature type="transmembrane region" description="Helical" evidence="6">
    <location>
        <begin position="103"/>
        <end position="124"/>
    </location>
</feature>
<evidence type="ECO:0000256" key="7">
    <source>
        <dbReference type="SAM" id="MobiDB-lite"/>
    </source>
</evidence>
<dbReference type="PANTHER" id="PTHR11958">
    <property type="entry name" value="SODIUM/DICARBOXYLATE SYMPORTER-RELATED"/>
    <property type="match status" value="1"/>
</dbReference>
<dbReference type="RefSeq" id="XP_023118840.2">
    <property type="nucleotide sequence ID" value="XM_023263072.3"/>
</dbReference>
<feature type="region of interest" description="Disordered" evidence="7">
    <location>
        <begin position="479"/>
        <end position="504"/>
    </location>
</feature>
<feature type="transmembrane region" description="Helical" evidence="6">
    <location>
        <begin position="28"/>
        <end position="51"/>
    </location>
</feature>
<dbReference type="KEGG" id="aoce:111563811"/>
<comment type="subcellular location">
    <subcellularLocation>
        <location evidence="1 6">Membrane</location>
        <topology evidence="1 6">Multi-pass membrane protein</topology>
    </subcellularLocation>
</comment>
<evidence type="ECO:0000256" key="6">
    <source>
        <dbReference type="RuleBase" id="RU361216"/>
    </source>
</evidence>
<evidence type="ECO:0000256" key="5">
    <source>
        <dbReference type="ARBA" id="ARBA00023136"/>
    </source>
</evidence>
<dbReference type="GO" id="GO:0005313">
    <property type="term" value="F:L-glutamate transmembrane transporter activity"/>
    <property type="evidence" value="ECO:0007669"/>
    <property type="project" value="TreeGrafter"/>
</dbReference>
<protein>
    <recommendedName>
        <fullName evidence="6">Amino acid transporter</fullName>
    </recommendedName>
</protein>
<dbReference type="PRINTS" id="PR00173">
    <property type="entry name" value="EDTRNSPORT"/>
</dbReference>
<evidence type="ECO:0000313" key="9">
    <source>
        <dbReference type="Proteomes" id="UP001501940"/>
    </source>
</evidence>
<dbReference type="Ensembl" id="ENSAOCT00000010331.2">
    <property type="protein sequence ID" value="ENSAOCP00000021501.2"/>
    <property type="gene ID" value="ENSAOCG00000006338.2"/>
</dbReference>
<dbReference type="Pfam" id="PF00375">
    <property type="entry name" value="SDF"/>
    <property type="match status" value="1"/>
</dbReference>
<dbReference type="Gene3D" id="1.10.3860.10">
    <property type="entry name" value="Sodium:dicarboxylate symporter"/>
    <property type="match status" value="1"/>
</dbReference>
<keyword evidence="4 6" id="KW-1133">Transmembrane helix</keyword>
<dbReference type="AlphaFoldDB" id="A0A3Q1CQK1"/>
<accession>A0A3Q1CQK1</accession>
<feature type="transmembrane region" description="Helical" evidence="6">
    <location>
        <begin position="71"/>
        <end position="91"/>
    </location>
</feature>
<name>A0A3Q1CQK1_AMPOC</name>
<reference evidence="8" key="3">
    <citation type="submission" date="2025-09" db="UniProtKB">
        <authorList>
            <consortium name="Ensembl"/>
        </authorList>
    </citation>
    <scope>IDENTIFICATION</scope>
</reference>
<dbReference type="GO" id="GO:0015501">
    <property type="term" value="F:glutamate:sodium symporter activity"/>
    <property type="evidence" value="ECO:0007669"/>
    <property type="project" value="TreeGrafter"/>
</dbReference>
<organism evidence="8 9">
    <name type="scientific">Amphiprion ocellaris</name>
    <name type="common">Clown anemonefish</name>
    <dbReference type="NCBI Taxonomy" id="80972"/>
    <lineage>
        <taxon>Eukaryota</taxon>
        <taxon>Metazoa</taxon>
        <taxon>Chordata</taxon>
        <taxon>Craniata</taxon>
        <taxon>Vertebrata</taxon>
        <taxon>Euteleostomi</taxon>
        <taxon>Actinopterygii</taxon>
        <taxon>Neopterygii</taxon>
        <taxon>Teleostei</taxon>
        <taxon>Neoteleostei</taxon>
        <taxon>Acanthomorphata</taxon>
        <taxon>Ovalentaria</taxon>
        <taxon>Pomacentridae</taxon>
        <taxon>Amphiprion</taxon>
    </lineage>
</organism>
<evidence type="ECO:0000256" key="3">
    <source>
        <dbReference type="ARBA" id="ARBA00022692"/>
    </source>
</evidence>
<dbReference type="GeneID" id="111563811"/>
<dbReference type="GeneTree" id="ENSGT00940000167643"/>
<keyword evidence="5 6" id="KW-0472">Membrane</keyword>
<dbReference type="InterPro" id="IPR036458">
    <property type="entry name" value="Na:dicarbo_symporter_sf"/>
</dbReference>
<proteinExistence type="inferred from homology"/>
<dbReference type="Proteomes" id="UP001501940">
    <property type="component" value="Chromosome 14"/>
</dbReference>
<feature type="transmembrane region" description="Helical" evidence="6">
    <location>
        <begin position="364"/>
        <end position="386"/>
    </location>
</feature>
<feature type="transmembrane region" description="Helical" evidence="6">
    <location>
        <begin position="248"/>
        <end position="269"/>
    </location>
</feature>
<evidence type="ECO:0000256" key="1">
    <source>
        <dbReference type="ARBA" id="ARBA00004141"/>
    </source>
</evidence>
<keyword evidence="3 6" id="KW-0812">Transmembrane</keyword>
<keyword evidence="6" id="KW-0769">Symport</keyword>
<dbReference type="InterPro" id="IPR001991">
    <property type="entry name" value="Na-dicarboxylate_symporter"/>
</dbReference>
<dbReference type="GO" id="GO:0015175">
    <property type="term" value="F:neutral L-amino acid transmembrane transporter activity"/>
    <property type="evidence" value="ECO:0007669"/>
    <property type="project" value="TreeGrafter"/>
</dbReference>
<reference evidence="8 9" key="1">
    <citation type="submission" date="2022-01" db="EMBL/GenBank/DDBJ databases">
        <title>A chromosome-scale genome assembly of the false clownfish, Amphiprion ocellaris.</title>
        <authorList>
            <person name="Ryu T."/>
        </authorList>
    </citation>
    <scope>NUCLEOTIDE SEQUENCE [LARGE SCALE GENOMIC DNA]</scope>
</reference>
<feature type="transmembrane region" description="Helical" evidence="6">
    <location>
        <begin position="392"/>
        <end position="421"/>
    </location>
</feature>
<comment type="similarity">
    <text evidence="6">Belongs to the dicarboxylate/amino acid:cation symporter (DAACS) (TC 2.A.23) family.</text>
</comment>
<evidence type="ECO:0000256" key="2">
    <source>
        <dbReference type="ARBA" id="ARBA00022448"/>
    </source>
</evidence>